<dbReference type="RefSeq" id="WP_233731521.1">
    <property type="nucleotide sequence ID" value="NZ_JAJVCN010000004.1"/>
</dbReference>
<dbReference type="Pfam" id="PF07693">
    <property type="entry name" value="KAP_NTPase"/>
    <property type="match status" value="1"/>
</dbReference>
<proteinExistence type="predicted"/>
<dbReference type="InterPro" id="IPR011646">
    <property type="entry name" value="KAP_P-loop"/>
</dbReference>
<protein>
    <submittedName>
        <fullName evidence="3">KAP family NTPase</fullName>
    </submittedName>
</protein>
<name>A0ABS8ZQL0_9PSEU</name>
<evidence type="ECO:0000313" key="4">
    <source>
        <dbReference type="Proteomes" id="UP001521150"/>
    </source>
</evidence>
<dbReference type="EMBL" id="JAJVCN010000004">
    <property type="protein sequence ID" value="MCE7010043.1"/>
    <property type="molecule type" value="Genomic_DNA"/>
</dbReference>
<accession>A0ABS8ZQL0</accession>
<dbReference type="InterPro" id="IPR027417">
    <property type="entry name" value="P-loop_NTPase"/>
</dbReference>
<dbReference type="Proteomes" id="UP001521150">
    <property type="component" value="Unassembled WGS sequence"/>
</dbReference>
<evidence type="ECO:0000256" key="1">
    <source>
        <dbReference type="SAM" id="MobiDB-lite"/>
    </source>
</evidence>
<evidence type="ECO:0000313" key="3">
    <source>
        <dbReference type="EMBL" id="MCE7010043.1"/>
    </source>
</evidence>
<organism evidence="3 4">
    <name type="scientific">Kibdelosporangium philippinense</name>
    <dbReference type="NCBI Taxonomy" id="211113"/>
    <lineage>
        <taxon>Bacteria</taxon>
        <taxon>Bacillati</taxon>
        <taxon>Actinomycetota</taxon>
        <taxon>Actinomycetes</taxon>
        <taxon>Pseudonocardiales</taxon>
        <taxon>Pseudonocardiaceae</taxon>
        <taxon>Kibdelosporangium</taxon>
    </lineage>
</organism>
<dbReference type="InterPro" id="IPR052754">
    <property type="entry name" value="NTPase_KAP_P-loop"/>
</dbReference>
<reference evidence="3 4" key="1">
    <citation type="submission" date="2021-12" db="EMBL/GenBank/DDBJ databases">
        <title>Genome sequence of Kibdelosporangium philippinense ATCC 49844.</title>
        <authorList>
            <person name="Fedorov E.A."/>
            <person name="Omeragic M."/>
            <person name="Shalygina K.F."/>
            <person name="Maclea K.S."/>
        </authorList>
    </citation>
    <scope>NUCLEOTIDE SEQUENCE [LARGE SCALE GENOMIC DNA]</scope>
    <source>
        <strain evidence="3 4">ATCC 49844</strain>
    </source>
</reference>
<dbReference type="Gene3D" id="3.40.50.300">
    <property type="entry name" value="P-loop containing nucleotide triphosphate hydrolases"/>
    <property type="match status" value="1"/>
</dbReference>
<comment type="caution">
    <text evidence="3">The sequence shown here is derived from an EMBL/GenBank/DDBJ whole genome shotgun (WGS) entry which is preliminary data.</text>
</comment>
<dbReference type="SUPFAM" id="SSF52540">
    <property type="entry name" value="P-loop containing nucleoside triphosphate hydrolases"/>
    <property type="match status" value="1"/>
</dbReference>
<feature type="region of interest" description="Disordered" evidence="1">
    <location>
        <begin position="434"/>
        <end position="484"/>
    </location>
</feature>
<feature type="compositionally biased region" description="Polar residues" evidence="1">
    <location>
        <begin position="436"/>
        <end position="447"/>
    </location>
</feature>
<sequence length="599" mass="65559">MWADNEADVDLLGFDFLVDSLYVAVTEPRLLPVTVGLLGDWGSGKSSLMAITRRELEQADSDGVASPYLCVWFSPWQYEDYDDVKVALMTTILDAISTRISEDAPAQQEVSRLRRWARGFGRASRRTVRGGLPVLPTAAVLAAQGLDPTMIPALLEMIKATANATATEGAKLLQDKPANPASTESITDIGQFRTEFQALVKELAGVNAIVVFIDDLDRCLPETVVDTFEAIRLFVNTSKTAYVIAANQPVVESAIDSRYPELVRDGVGIGANYLEKMLQLKVTIPPLSAPEADTYMNLLLAELHLAGDQFAKAVAATRERRSAGNLQVAFNLGICSDVLGDVPDALVRDLTWAADVAEVLGSGLRGNPRQLKRFLTNLLLKQRSAARRSIELELPVLAKLMALEEQHINEFRRLFSWQLGAAGPIPELRLAEEATRTGSATASNTSEDPPDVSSDRRQRRSVARQDNPDSDTTDRGLDGGMPEDVQAWVDKPHVRAWLRLGVSLGEHDLRSYFTYSRDKLTLGVAVTRLPQHLQELLAKVQTEVEATRLSLNPPIDLVLIFRGVLVMCGSWVLVVGMVKRLACPACPREVSGRALAGGW</sequence>
<evidence type="ECO:0000259" key="2">
    <source>
        <dbReference type="Pfam" id="PF07693"/>
    </source>
</evidence>
<keyword evidence="4" id="KW-1185">Reference proteome</keyword>
<dbReference type="PANTHER" id="PTHR22674">
    <property type="entry name" value="NTPASE, KAP FAMILY P-LOOP DOMAIN-CONTAINING 1"/>
    <property type="match status" value="1"/>
</dbReference>
<feature type="domain" description="KAP NTPase" evidence="2">
    <location>
        <begin position="20"/>
        <end position="381"/>
    </location>
</feature>
<dbReference type="PANTHER" id="PTHR22674:SF6">
    <property type="entry name" value="NTPASE KAP FAMILY P-LOOP DOMAIN-CONTAINING PROTEIN 1"/>
    <property type="match status" value="1"/>
</dbReference>
<gene>
    <name evidence="3" type="ORF">LWC34_45635</name>
</gene>